<gene>
    <name evidence="9" type="ORF">G9Q37_12925</name>
</gene>
<dbReference type="GO" id="GO:0010133">
    <property type="term" value="P:L-proline catabolic process to L-glutamate"/>
    <property type="evidence" value="ECO:0007669"/>
    <property type="project" value="TreeGrafter"/>
</dbReference>
<dbReference type="EMBL" id="CP049989">
    <property type="protein sequence ID" value="QIM52979.1"/>
    <property type="molecule type" value="Genomic_DNA"/>
</dbReference>
<dbReference type="SUPFAM" id="SSF53720">
    <property type="entry name" value="ALDH-like"/>
    <property type="match status" value="1"/>
</dbReference>
<dbReference type="Gene3D" id="3.40.309.10">
    <property type="entry name" value="Aldehyde Dehydrogenase, Chain A, domain 2"/>
    <property type="match status" value="1"/>
</dbReference>
<dbReference type="EC" id="1.2.1.88" evidence="2"/>
<evidence type="ECO:0000256" key="4">
    <source>
        <dbReference type="ARBA" id="ARBA00023027"/>
    </source>
</evidence>
<dbReference type="InterPro" id="IPR050485">
    <property type="entry name" value="Proline_metab_enzyme"/>
</dbReference>
<reference evidence="9 10" key="1">
    <citation type="submission" date="2020-03" db="EMBL/GenBank/DDBJ databases">
        <title>Hydrogenophaga sp. nov. isolated from cyanobacterial mat.</title>
        <authorList>
            <person name="Thorat V."/>
            <person name="Kirdat K."/>
            <person name="Tiwarekar B."/>
            <person name="Costa E.D."/>
            <person name="Yadav A."/>
        </authorList>
    </citation>
    <scope>NUCLEOTIDE SEQUENCE [LARGE SCALE GENOMIC DNA]</scope>
    <source>
        <strain evidence="9 10">BA0156</strain>
    </source>
</reference>
<evidence type="ECO:0000256" key="6">
    <source>
        <dbReference type="PROSITE-ProRule" id="PRU10007"/>
    </source>
</evidence>
<dbReference type="GO" id="GO:0009898">
    <property type="term" value="C:cytoplasmic side of plasma membrane"/>
    <property type="evidence" value="ECO:0007669"/>
    <property type="project" value="TreeGrafter"/>
</dbReference>
<dbReference type="AlphaFoldDB" id="A0A6G8IIP8"/>
<dbReference type="InterPro" id="IPR015590">
    <property type="entry name" value="Aldehyde_DH_dom"/>
</dbReference>
<feature type="active site" evidence="6">
    <location>
        <position position="288"/>
    </location>
</feature>
<dbReference type="InterPro" id="IPR016163">
    <property type="entry name" value="Ald_DH_C"/>
</dbReference>
<dbReference type="PANTHER" id="PTHR42862:SF1">
    <property type="entry name" value="DELTA-1-PYRROLINE-5-CARBOXYLATE DEHYDROGENASE 2, ISOFORM A-RELATED"/>
    <property type="match status" value="1"/>
</dbReference>
<dbReference type="InterPro" id="IPR016160">
    <property type="entry name" value="Ald_DH_CS_CYS"/>
</dbReference>
<dbReference type="InterPro" id="IPR016161">
    <property type="entry name" value="Ald_DH/histidinol_DH"/>
</dbReference>
<dbReference type="PROSITE" id="PS00070">
    <property type="entry name" value="ALDEHYDE_DEHYDR_CYS"/>
    <property type="match status" value="1"/>
</dbReference>
<dbReference type="KEGG" id="hcz:G9Q37_12925"/>
<comment type="catalytic activity">
    <reaction evidence="5">
        <text>L-glutamate 5-semialdehyde + NAD(+) + H2O = L-glutamate + NADH + 2 H(+)</text>
        <dbReference type="Rhea" id="RHEA:30235"/>
        <dbReference type="ChEBI" id="CHEBI:15377"/>
        <dbReference type="ChEBI" id="CHEBI:15378"/>
        <dbReference type="ChEBI" id="CHEBI:29985"/>
        <dbReference type="ChEBI" id="CHEBI:57540"/>
        <dbReference type="ChEBI" id="CHEBI:57945"/>
        <dbReference type="ChEBI" id="CHEBI:58066"/>
        <dbReference type="EC" id="1.2.1.88"/>
    </reaction>
</comment>
<proteinExistence type="inferred from homology"/>
<dbReference type="InterPro" id="IPR029510">
    <property type="entry name" value="Ald_DH_CS_GLU"/>
</dbReference>
<evidence type="ECO:0000256" key="5">
    <source>
        <dbReference type="ARBA" id="ARBA00048142"/>
    </source>
</evidence>
<keyword evidence="4" id="KW-0520">NAD</keyword>
<dbReference type="Proteomes" id="UP000503162">
    <property type="component" value="Chromosome"/>
</dbReference>
<sequence length="523" mass="55897">MSDFKLTYSTMFAPPPELHQRFDAALAAVRQHRLGQTHGLFLDGAFVPRAATIERHNPARLGELLGRFALASVDDVDQAVAAARRAWPAWRATPWPERVALLRRAARLVDERLYEMAAIVSLEVGKTRMEALGEVAEVSAFFDIYAQQMQDHAGFAHALPNDPLPHLVSRNRSVMKPYGVWAVIAPFNYPFALAGGPTAAALITGNTVVLKGSVETPWSGLLLAQCLKDAGLPDGVFNALVGDGGTVGEALMRHDGIGGITFTGSYEVGMRIYRAQAQRAWPRPCIAEMGGKNAAIVTARADLDVAAQGIVRSAFGMSGQKCSALSRVYVDRAVADALIERLQTAVQALAVGEPQLQSSWTGPVATAAAAARHAACVRELSGPGARIVASGPLPADATQGHYCAPVVAEAPLDHPLWRREMFAPLVMIGRVDHAEQAMAEANASPFGLTAGFFGAEDEVPWFLDHIEAGVTYVNRPLGATTGAWPGYQPFGGWKGSGSTGKALASFHYLPQYMREQSQTRIGG</sequence>
<feature type="domain" description="Aldehyde dehydrogenase" evidence="8">
    <location>
        <begin position="51"/>
        <end position="513"/>
    </location>
</feature>
<dbReference type="PROSITE" id="PS00687">
    <property type="entry name" value="ALDEHYDE_DEHYDR_GLU"/>
    <property type="match status" value="1"/>
</dbReference>
<protein>
    <recommendedName>
        <fullName evidence="2">L-glutamate gamma-semialdehyde dehydrogenase</fullName>
        <ecNumber evidence="2">1.2.1.88</ecNumber>
    </recommendedName>
</protein>
<organism evidence="9 10">
    <name type="scientific">Hydrogenophaga crocea</name>
    <dbReference type="NCBI Taxonomy" id="2716225"/>
    <lineage>
        <taxon>Bacteria</taxon>
        <taxon>Pseudomonadati</taxon>
        <taxon>Pseudomonadota</taxon>
        <taxon>Betaproteobacteria</taxon>
        <taxon>Burkholderiales</taxon>
        <taxon>Comamonadaceae</taxon>
        <taxon>Hydrogenophaga</taxon>
    </lineage>
</organism>
<dbReference type="PANTHER" id="PTHR42862">
    <property type="entry name" value="DELTA-1-PYRROLINE-5-CARBOXYLATE DEHYDROGENASE 1, ISOFORM A-RELATED"/>
    <property type="match status" value="1"/>
</dbReference>
<dbReference type="Gene3D" id="3.40.605.10">
    <property type="entry name" value="Aldehyde Dehydrogenase, Chain A, domain 1"/>
    <property type="match status" value="1"/>
</dbReference>
<evidence type="ECO:0000313" key="10">
    <source>
        <dbReference type="Proteomes" id="UP000503162"/>
    </source>
</evidence>
<evidence type="ECO:0000256" key="3">
    <source>
        <dbReference type="ARBA" id="ARBA00023002"/>
    </source>
</evidence>
<dbReference type="InterPro" id="IPR016162">
    <property type="entry name" value="Ald_DH_N"/>
</dbReference>
<name>A0A6G8IIP8_9BURK</name>
<comment type="similarity">
    <text evidence="7">Belongs to the aldehyde dehydrogenase family.</text>
</comment>
<evidence type="ECO:0000256" key="1">
    <source>
        <dbReference type="ARBA" id="ARBA00004786"/>
    </source>
</evidence>
<dbReference type="Pfam" id="PF00171">
    <property type="entry name" value="Aldedh"/>
    <property type="match status" value="1"/>
</dbReference>
<keyword evidence="3 7" id="KW-0560">Oxidoreductase</keyword>
<accession>A0A6G8IIP8</accession>
<evidence type="ECO:0000256" key="7">
    <source>
        <dbReference type="RuleBase" id="RU003345"/>
    </source>
</evidence>
<keyword evidence="10" id="KW-1185">Reference proteome</keyword>
<evidence type="ECO:0000313" key="9">
    <source>
        <dbReference type="EMBL" id="QIM52979.1"/>
    </source>
</evidence>
<evidence type="ECO:0000259" key="8">
    <source>
        <dbReference type="Pfam" id="PF00171"/>
    </source>
</evidence>
<evidence type="ECO:0000256" key="2">
    <source>
        <dbReference type="ARBA" id="ARBA00012884"/>
    </source>
</evidence>
<dbReference type="GO" id="GO:0003842">
    <property type="term" value="F:L-glutamate gamma-semialdehyde dehydrogenase activity"/>
    <property type="evidence" value="ECO:0007669"/>
    <property type="project" value="UniProtKB-EC"/>
</dbReference>
<dbReference type="RefSeq" id="WP_166227601.1">
    <property type="nucleotide sequence ID" value="NZ_CP049989.1"/>
</dbReference>
<comment type="pathway">
    <text evidence="1">Amino-acid degradation; L-proline degradation into L-glutamate; L-glutamate from L-proline: step 2/2.</text>
</comment>